<protein>
    <recommendedName>
        <fullName evidence="2">Anti-sigma factor antagonist</fullName>
    </recommendedName>
</protein>
<dbReference type="InterPro" id="IPR058548">
    <property type="entry name" value="MlaB-like_STAS"/>
</dbReference>
<comment type="caution">
    <text evidence="5">The sequence shown here is derived from an EMBL/GenBank/DDBJ whole genome shotgun (WGS) entry which is preliminary data.</text>
</comment>
<evidence type="ECO:0000256" key="2">
    <source>
        <dbReference type="RuleBase" id="RU003749"/>
    </source>
</evidence>
<name>A0ABU2SS77_9ACTN</name>
<dbReference type="Gene3D" id="3.30.750.24">
    <property type="entry name" value="STAS domain"/>
    <property type="match status" value="1"/>
</dbReference>
<reference evidence="5" key="1">
    <citation type="submission" date="2024-05" db="EMBL/GenBank/DDBJ databases">
        <title>30 novel species of actinomycetes from the DSMZ collection.</title>
        <authorList>
            <person name="Nouioui I."/>
        </authorList>
    </citation>
    <scope>NUCLEOTIDE SEQUENCE</scope>
    <source>
        <strain evidence="5">DSM 40473</strain>
    </source>
</reference>
<dbReference type="InterPro" id="IPR002645">
    <property type="entry name" value="STAS_dom"/>
</dbReference>
<dbReference type="InterPro" id="IPR003658">
    <property type="entry name" value="Anti-sigma_ant"/>
</dbReference>
<dbReference type="InterPro" id="IPR036513">
    <property type="entry name" value="STAS_dom_sf"/>
</dbReference>
<evidence type="ECO:0000256" key="3">
    <source>
        <dbReference type="SAM" id="MobiDB-lite"/>
    </source>
</evidence>
<dbReference type="Pfam" id="PF13466">
    <property type="entry name" value="STAS_2"/>
    <property type="match status" value="1"/>
</dbReference>
<gene>
    <name evidence="5" type="ORF">RM609_17650</name>
</gene>
<keyword evidence="6" id="KW-1185">Reference proteome</keyword>
<dbReference type="PANTHER" id="PTHR33495:SF2">
    <property type="entry name" value="ANTI-SIGMA FACTOR ANTAGONIST TM_1081-RELATED"/>
    <property type="match status" value="1"/>
</dbReference>
<dbReference type="PROSITE" id="PS50801">
    <property type="entry name" value="STAS"/>
    <property type="match status" value="1"/>
</dbReference>
<dbReference type="CDD" id="cd07043">
    <property type="entry name" value="STAS_anti-anti-sigma_factors"/>
    <property type="match status" value="1"/>
</dbReference>
<dbReference type="RefSeq" id="WP_311611993.1">
    <property type="nucleotide sequence ID" value="NZ_JAVRFI010000010.1"/>
</dbReference>
<dbReference type="NCBIfam" id="TIGR00377">
    <property type="entry name" value="ant_ant_sig"/>
    <property type="match status" value="1"/>
</dbReference>
<dbReference type="EMBL" id="JAVRFI010000010">
    <property type="protein sequence ID" value="MDT0450890.1"/>
    <property type="molecule type" value="Genomic_DNA"/>
</dbReference>
<evidence type="ECO:0000313" key="5">
    <source>
        <dbReference type="EMBL" id="MDT0450890.1"/>
    </source>
</evidence>
<evidence type="ECO:0000313" key="6">
    <source>
        <dbReference type="Proteomes" id="UP001180531"/>
    </source>
</evidence>
<proteinExistence type="inferred from homology"/>
<dbReference type="PANTHER" id="PTHR33495">
    <property type="entry name" value="ANTI-SIGMA FACTOR ANTAGONIST TM_1081-RELATED-RELATED"/>
    <property type="match status" value="1"/>
</dbReference>
<feature type="domain" description="STAS" evidence="4">
    <location>
        <begin position="1"/>
        <end position="89"/>
    </location>
</feature>
<feature type="compositionally biased region" description="Low complexity" evidence="3">
    <location>
        <begin position="100"/>
        <end position="115"/>
    </location>
</feature>
<dbReference type="Proteomes" id="UP001180531">
    <property type="component" value="Unassembled WGS sequence"/>
</dbReference>
<evidence type="ECO:0000256" key="1">
    <source>
        <dbReference type="ARBA" id="ARBA00009013"/>
    </source>
</evidence>
<dbReference type="SUPFAM" id="SSF52091">
    <property type="entry name" value="SpoIIaa-like"/>
    <property type="match status" value="1"/>
</dbReference>
<sequence length="122" mass="13135">MHIRGDHAELVVGGRLDVRSAADARTVLHSALDAGRGDLVLDLTELDSWDATGLGVIMGAHRRAGRTGRRLVLRGVPDRMQRVLVATRLHRILAIEDDATAPAVAAHPAPRPVTRQHPQRGG</sequence>
<feature type="region of interest" description="Disordered" evidence="3">
    <location>
        <begin position="100"/>
        <end position="122"/>
    </location>
</feature>
<organism evidence="5 6">
    <name type="scientific">Streptomyces hesseae</name>
    <dbReference type="NCBI Taxonomy" id="3075519"/>
    <lineage>
        <taxon>Bacteria</taxon>
        <taxon>Bacillati</taxon>
        <taxon>Actinomycetota</taxon>
        <taxon>Actinomycetes</taxon>
        <taxon>Kitasatosporales</taxon>
        <taxon>Streptomycetaceae</taxon>
        <taxon>Streptomyces</taxon>
    </lineage>
</organism>
<accession>A0ABU2SS77</accession>
<evidence type="ECO:0000259" key="4">
    <source>
        <dbReference type="PROSITE" id="PS50801"/>
    </source>
</evidence>
<comment type="similarity">
    <text evidence="1 2">Belongs to the anti-sigma-factor antagonist family.</text>
</comment>